<keyword evidence="1 3" id="KW-0413">Isomerase</keyword>
<dbReference type="PaxDb" id="610130-Closa_2081"/>
<dbReference type="HOGENOM" id="CLU_082738_0_0_9"/>
<dbReference type="Pfam" id="PF01261">
    <property type="entry name" value="AP_endonuc_2"/>
    <property type="match status" value="1"/>
</dbReference>
<dbReference type="InterPro" id="IPR050417">
    <property type="entry name" value="Sugar_Epim/Isomerase"/>
</dbReference>
<dbReference type="NCBIfam" id="NF009689">
    <property type="entry name" value="PRK13210.1"/>
    <property type="match status" value="1"/>
</dbReference>
<dbReference type="EC" id="5.1.3.22" evidence="3"/>
<dbReference type="PANTHER" id="PTHR43489:SF1">
    <property type="entry name" value="L-RIBULOSE-5-PHOSPHATE 3-EPIMERASE SGBU-RELATED"/>
    <property type="match status" value="1"/>
</dbReference>
<protein>
    <submittedName>
        <fullName evidence="3">L-ribulose-5-phosphate 3-epimerase</fullName>
        <ecNumber evidence="3">5.1.3.22</ecNumber>
    </submittedName>
</protein>
<dbReference type="RefSeq" id="WP_013272747.1">
    <property type="nucleotide sequence ID" value="NC_014376.1"/>
</dbReference>
<dbReference type="Proteomes" id="UP000001662">
    <property type="component" value="Chromosome"/>
</dbReference>
<evidence type="ECO:0000313" key="3">
    <source>
        <dbReference type="EMBL" id="ADL04660.1"/>
    </source>
</evidence>
<dbReference type="InterPro" id="IPR036237">
    <property type="entry name" value="Xyl_isomerase-like_sf"/>
</dbReference>
<dbReference type="PANTHER" id="PTHR43489">
    <property type="entry name" value="ISOMERASE"/>
    <property type="match status" value="1"/>
</dbReference>
<dbReference type="eggNOG" id="COG3623">
    <property type="taxonomic scope" value="Bacteria"/>
</dbReference>
<gene>
    <name evidence="3" type="ordered locus">Closa_2081</name>
</gene>
<evidence type="ECO:0000259" key="2">
    <source>
        <dbReference type="Pfam" id="PF01261"/>
    </source>
</evidence>
<dbReference type="KEGG" id="csh:Closa_2081"/>
<reference evidence="3" key="1">
    <citation type="submission" date="2010-07" db="EMBL/GenBank/DDBJ databases">
        <title>Complete sequence of Clostridium saccharolyticum WM1.</title>
        <authorList>
            <consortium name="US DOE Joint Genome Institute"/>
            <person name="Lucas S."/>
            <person name="Copeland A."/>
            <person name="Lapidus A."/>
            <person name="Cheng J.-F."/>
            <person name="Bruce D."/>
            <person name="Goodwin L."/>
            <person name="Pitluck S."/>
            <person name="Chertkov O."/>
            <person name="Detter J.C."/>
            <person name="Han C."/>
            <person name="Tapia R."/>
            <person name="Land M."/>
            <person name="Hauser L."/>
            <person name="Chang Y.-J."/>
            <person name="Jeffries C."/>
            <person name="Kyrpides N."/>
            <person name="Ivanova N."/>
            <person name="Mikhailova N."/>
            <person name="Mouttaki H."/>
            <person name="Lin L."/>
            <person name="Zhou J."/>
            <person name="Hemme C.L."/>
            <person name="Woyke T."/>
        </authorList>
    </citation>
    <scope>NUCLEOTIDE SEQUENCE [LARGE SCALE GENOMIC DNA]</scope>
    <source>
        <strain evidence="3">WM1</strain>
    </source>
</reference>
<keyword evidence="4" id="KW-1185">Reference proteome</keyword>
<organism evidence="3 4">
    <name type="scientific">Lacrimispora saccharolytica (strain ATCC 35040 / DSM 2544 / NRCC 2533 / WM1)</name>
    <name type="common">Clostridium saccharolyticum</name>
    <dbReference type="NCBI Taxonomy" id="610130"/>
    <lineage>
        <taxon>Bacteria</taxon>
        <taxon>Bacillati</taxon>
        <taxon>Bacillota</taxon>
        <taxon>Clostridia</taxon>
        <taxon>Lachnospirales</taxon>
        <taxon>Lachnospiraceae</taxon>
        <taxon>Lacrimispora</taxon>
    </lineage>
</organism>
<proteinExistence type="predicted"/>
<dbReference type="SUPFAM" id="SSF51658">
    <property type="entry name" value="Xylose isomerase-like"/>
    <property type="match status" value="1"/>
</dbReference>
<dbReference type="EMBL" id="CP002109">
    <property type="protein sequence ID" value="ADL04660.1"/>
    <property type="molecule type" value="Genomic_DNA"/>
</dbReference>
<dbReference type="GO" id="GO:0019852">
    <property type="term" value="P:L-ascorbic acid metabolic process"/>
    <property type="evidence" value="ECO:0007669"/>
    <property type="project" value="TreeGrafter"/>
</dbReference>
<name>D9R1B3_LACSW</name>
<dbReference type="OrthoDB" id="3185623at2"/>
<dbReference type="InterPro" id="IPR013022">
    <property type="entry name" value="Xyl_isomerase-like_TIM-brl"/>
</dbReference>
<evidence type="ECO:0000256" key="1">
    <source>
        <dbReference type="ARBA" id="ARBA00023235"/>
    </source>
</evidence>
<dbReference type="STRING" id="610130.Closa_2081"/>
<evidence type="ECO:0000313" key="4">
    <source>
        <dbReference type="Proteomes" id="UP000001662"/>
    </source>
</evidence>
<dbReference type="Gene3D" id="3.20.20.150">
    <property type="entry name" value="Divalent-metal-dependent TIM barrel enzymes"/>
    <property type="match status" value="1"/>
</dbReference>
<dbReference type="GO" id="GO:0034015">
    <property type="term" value="F:L-ribulose-5-phosphate 3-epimerase activity"/>
    <property type="evidence" value="ECO:0007669"/>
    <property type="project" value="UniProtKB-EC"/>
</dbReference>
<feature type="domain" description="Xylose isomerase-like TIM barrel" evidence="2">
    <location>
        <begin position="26"/>
        <end position="254"/>
    </location>
</feature>
<accession>D9R1B3</accession>
<sequence length="284" mass="32551">MNSQGVYRLGLYEKSMPGELSFEGKLKAAKETGYDFIEMSIDETEEKISRLDFSDARILMLQSLSLDIGIRFESICFSAQRKFPLGSLLDGASEAAVMLFKKCVDFAVKMGIRIIQAQGYDCYYGETSSEETRERFLDNLRLCMEYASAHGVTVGFETMENDFMNTVEKAMIYVEWASVPYLSVYPDVGNIWNGTDDIYRDLECGRSHICSVHLKETLPGRYREIPYGEGQVDFEKVIQKTRQLGIHRYVAEFWYTGEEDYLVTLKKNNLFLKGYLDAAYAEEV</sequence>
<dbReference type="AlphaFoldDB" id="D9R1B3"/>